<dbReference type="OrthoDB" id="2745718at2759"/>
<proteinExistence type="predicted"/>
<comment type="caution">
    <text evidence="2">The sequence shown here is derived from an EMBL/GenBank/DDBJ whole genome shotgun (WGS) entry which is preliminary data.</text>
</comment>
<evidence type="ECO:0000313" key="2">
    <source>
        <dbReference type="EMBL" id="KAF7353777.1"/>
    </source>
</evidence>
<protein>
    <recommendedName>
        <fullName evidence="1">F-box domain-containing protein</fullName>
    </recommendedName>
</protein>
<gene>
    <name evidence="2" type="ORF">MVEN_01063200</name>
</gene>
<dbReference type="CDD" id="cd09917">
    <property type="entry name" value="F-box_SF"/>
    <property type="match status" value="1"/>
</dbReference>
<reference evidence="2" key="1">
    <citation type="submission" date="2020-05" db="EMBL/GenBank/DDBJ databases">
        <title>Mycena genomes resolve the evolution of fungal bioluminescence.</title>
        <authorList>
            <person name="Tsai I.J."/>
        </authorList>
    </citation>
    <scope>NUCLEOTIDE SEQUENCE</scope>
    <source>
        <strain evidence="2">CCC161011</strain>
    </source>
</reference>
<keyword evidence="3" id="KW-1185">Reference proteome</keyword>
<dbReference type="SUPFAM" id="SSF81383">
    <property type="entry name" value="F-box domain"/>
    <property type="match status" value="1"/>
</dbReference>
<evidence type="ECO:0000259" key="1">
    <source>
        <dbReference type="PROSITE" id="PS50181"/>
    </source>
</evidence>
<evidence type="ECO:0000313" key="3">
    <source>
        <dbReference type="Proteomes" id="UP000620124"/>
    </source>
</evidence>
<sequence>MSDFLNLPPEILIAILHSLDLSSLVACIATNRRVKSIIDGSASLQYRLATQAACVEDNPYGATNMTSADRLRALRKRQIAFAELLPSSISTIQMDKISFLHTYTFSGGILALTESTEQSLRWISLASIGQSSPVWERLELDEYILEIILAVPEEDLLVVLSSTSSLHGHPPPTGAVLKLRFYEISTGSAHRNAQDPVIIVPMDVVGRPSFHVDICGPRVSVMMEIFNDTVEQRGRLLVYNWKQGQLQMDLVDNYSAAVFLSTEIILLAQETGGILQLWAIPDVPERIAGPRISLKLPRLPNHHEYYIVRAEYNPKGNHTPASRQPFHSSLVHSLVILNIARLHLDDDDKSARFRLVIPRRALLEQFSSGQNHGEERSWADWGPFIGRWFAASAFPDGWPSITCGQRCILLTPDRHILLLDFNPYTWKRTLLEKARRNGIAAIPATDQFVFVPSSELDVGDELAWLGEQVHSRLGYVAKKSRKTTNWDSVMIDEEWIVGVKDTIELDGKLAFEVWHFG</sequence>
<accession>A0A8H6Y6X3</accession>
<dbReference type="InterPro" id="IPR036047">
    <property type="entry name" value="F-box-like_dom_sf"/>
</dbReference>
<feature type="domain" description="F-box" evidence="1">
    <location>
        <begin position="1"/>
        <end position="49"/>
    </location>
</feature>
<dbReference type="Pfam" id="PF12937">
    <property type="entry name" value="F-box-like"/>
    <property type="match status" value="1"/>
</dbReference>
<dbReference type="PROSITE" id="PS50181">
    <property type="entry name" value="FBOX"/>
    <property type="match status" value="1"/>
</dbReference>
<dbReference type="AlphaFoldDB" id="A0A8H6Y6X3"/>
<name>A0A8H6Y6X3_9AGAR</name>
<organism evidence="2 3">
    <name type="scientific">Mycena venus</name>
    <dbReference type="NCBI Taxonomy" id="2733690"/>
    <lineage>
        <taxon>Eukaryota</taxon>
        <taxon>Fungi</taxon>
        <taxon>Dikarya</taxon>
        <taxon>Basidiomycota</taxon>
        <taxon>Agaricomycotina</taxon>
        <taxon>Agaricomycetes</taxon>
        <taxon>Agaricomycetidae</taxon>
        <taxon>Agaricales</taxon>
        <taxon>Marasmiineae</taxon>
        <taxon>Mycenaceae</taxon>
        <taxon>Mycena</taxon>
    </lineage>
</organism>
<dbReference type="Proteomes" id="UP000620124">
    <property type="component" value="Unassembled WGS sequence"/>
</dbReference>
<dbReference type="EMBL" id="JACAZI010000008">
    <property type="protein sequence ID" value="KAF7353777.1"/>
    <property type="molecule type" value="Genomic_DNA"/>
</dbReference>
<dbReference type="InterPro" id="IPR001810">
    <property type="entry name" value="F-box_dom"/>
</dbReference>